<comment type="caution">
    <text evidence="8">The sequence shown here is derived from an EMBL/GenBank/DDBJ whole genome shotgun (WGS) entry which is preliminary data.</text>
</comment>
<evidence type="ECO:0000256" key="5">
    <source>
        <dbReference type="ARBA" id="ARBA00023242"/>
    </source>
</evidence>
<feature type="compositionally biased region" description="Basic and acidic residues" evidence="6">
    <location>
        <begin position="235"/>
        <end position="262"/>
    </location>
</feature>
<dbReference type="Gene3D" id="1.25.40.10">
    <property type="entry name" value="Tetratricopeptide repeat domain"/>
    <property type="match status" value="2"/>
</dbReference>
<reference evidence="8" key="1">
    <citation type="submission" date="2022-08" db="EMBL/GenBank/DDBJ databases">
        <title>Novel sulfate-reducing endosymbionts in the free-living metamonad Anaeramoeba.</title>
        <authorList>
            <person name="Jerlstrom-Hultqvist J."/>
            <person name="Cepicka I."/>
            <person name="Gallot-Lavallee L."/>
            <person name="Salas-Leiva D."/>
            <person name="Curtis B.A."/>
            <person name="Zahonova K."/>
            <person name="Pipaliya S."/>
            <person name="Dacks J."/>
            <person name="Roger A.J."/>
        </authorList>
    </citation>
    <scope>NUCLEOTIDE SEQUENCE</scope>
    <source>
        <strain evidence="8">Schooner1</strain>
    </source>
</reference>
<keyword evidence="3" id="KW-0698">rRNA processing</keyword>
<dbReference type="InterPro" id="IPR003107">
    <property type="entry name" value="HAT"/>
</dbReference>
<keyword evidence="5" id="KW-0539">Nucleus</keyword>
<dbReference type="InterPro" id="IPR055347">
    <property type="entry name" value="UTP6_N"/>
</dbReference>
<sequence length="701" mass="85030">MTELIQETLESTLFELNDLAQLKLFTEEELKMVVEKRREFEYQLRRTIVRKLDFLKYLEFEMNFDLLRRTRKQIRGLKRTRKSTSEFASTKRIGILFEKAIRRWPTDIRLWYQYLSFCEKRRRKKLTSIYARALEINARNTHLWIRAASWEFENNLNIRSARRLMQRAIRTNPNDKLLWVEYFRLEILYLQKVVARRKFLGIEKYEKEKQKEKEKEEKEEKEKEKEKEKEEEDQDKANDDDQEKEKEKEKKKEKEKEEKEKEELHRKNLKKYLDYSVPMIIYNNATKSISDDLEFRLKFINILKEYPETTKSLNKIYSSLINDFPKNEKSWEIYCEKEFALTPKITINNLTEIVNSIENKYKEALKKVNTCLMWRKYTSFYVKIIQILDPIDNAKSIQIYKKKILNLYNRGLKKVNVISESYILEYLKMLISFGQLPKSIQICEKVFKKYTDSNNQKKLKKTISDSDNDDNGVDEQEDKQIIEINSSFCNIYFSLFIRNKINLLQKNKELFYKEISEFVSKLIQSLNASNGKEVEEMKYIIWKNYLKFLICEQFDMDMIVETFWKCIKSFSTFFDRRKIEMIKIMVIKWCYLSQGSEIARKEILKLINFAGISLNFLQNCVNFERMQIKDQSTIIFLRKLFEYGIDRFGKNSDIIWNNYIEFENENEEFKRSSQLYWKAMKTLNKNHILKFVEKNGKQINK</sequence>
<dbReference type="Pfam" id="PF08640">
    <property type="entry name" value="U3_assoc_6"/>
    <property type="match status" value="1"/>
</dbReference>
<feature type="compositionally biased region" description="Basic and acidic residues" evidence="6">
    <location>
        <begin position="210"/>
        <end position="228"/>
    </location>
</feature>
<organism evidence="8 9">
    <name type="scientific">Anaeramoeba flamelloides</name>
    <dbReference type="NCBI Taxonomy" id="1746091"/>
    <lineage>
        <taxon>Eukaryota</taxon>
        <taxon>Metamonada</taxon>
        <taxon>Anaeramoebidae</taxon>
        <taxon>Anaeramoeba</taxon>
    </lineage>
</organism>
<dbReference type="SMART" id="SM00386">
    <property type="entry name" value="HAT"/>
    <property type="match status" value="6"/>
</dbReference>
<evidence type="ECO:0000256" key="3">
    <source>
        <dbReference type="ARBA" id="ARBA00022552"/>
    </source>
</evidence>
<gene>
    <name evidence="8" type="ORF">M0813_01469</name>
</gene>
<dbReference type="EMBL" id="JAOAOG010000054">
    <property type="protein sequence ID" value="KAJ6251699.1"/>
    <property type="molecule type" value="Genomic_DNA"/>
</dbReference>
<dbReference type="SUPFAM" id="SSF48452">
    <property type="entry name" value="TPR-like"/>
    <property type="match status" value="2"/>
</dbReference>
<accession>A0ABQ8Z4W5</accession>
<dbReference type="PANTHER" id="PTHR23271">
    <property type="entry name" value="HEPATOCELLULAR CARCINOMA-ASSOCIATED ANTIGEN 66"/>
    <property type="match status" value="1"/>
</dbReference>
<dbReference type="InterPro" id="IPR011990">
    <property type="entry name" value="TPR-like_helical_dom_sf"/>
</dbReference>
<dbReference type="Proteomes" id="UP001150062">
    <property type="component" value="Unassembled WGS sequence"/>
</dbReference>
<feature type="domain" description="U3 small nucleolar RNA-associated protein 6 N-terminal" evidence="7">
    <location>
        <begin position="9"/>
        <end position="90"/>
    </location>
</feature>
<proteinExistence type="inferred from homology"/>
<comment type="similarity">
    <text evidence="2">Belongs to the UTP6 family.</text>
</comment>
<name>A0ABQ8Z4W5_9EUKA</name>
<dbReference type="Pfam" id="PF23240">
    <property type="entry name" value="HAT_PRP39_N"/>
    <property type="match status" value="1"/>
</dbReference>
<keyword evidence="4" id="KW-0677">Repeat</keyword>
<protein>
    <submittedName>
        <fullName evidence="8">U3 small nucleolar RNA-associated protein</fullName>
    </submittedName>
</protein>
<evidence type="ECO:0000256" key="4">
    <source>
        <dbReference type="ARBA" id="ARBA00022737"/>
    </source>
</evidence>
<evidence type="ECO:0000313" key="9">
    <source>
        <dbReference type="Proteomes" id="UP001150062"/>
    </source>
</evidence>
<feature type="region of interest" description="Disordered" evidence="6">
    <location>
        <begin position="210"/>
        <end position="262"/>
    </location>
</feature>
<evidence type="ECO:0000256" key="6">
    <source>
        <dbReference type="SAM" id="MobiDB-lite"/>
    </source>
</evidence>
<evidence type="ECO:0000259" key="7">
    <source>
        <dbReference type="Pfam" id="PF08640"/>
    </source>
</evidence>
<comment type="subcellular location">
    <subcellularLocation>
        <location evidence="1">Nucleus</location>
        <location evidence="1">Nucleolus</location>
    </subcellularLocation>
</comment>
<dbReference type="PANTHER" id="PTHR23271:SF1">
    <property type="entry name" value="U3 SMALL NUCLEOLAR RNA-ASSOCIATED PROTEIN 6 HOMOLOG"/>
    <property type="match status" value="1"/>
</dbReference>
<dbReference type="InterPro" id="IPR013949">
    <property type="entry name" value="Utp6"/>
</dbReference>
<keyword evidence="9" id="KW-1185">Reference proteome</keyword>
<evidence type="ECO:0000256" key="2">
    <source>
        <dbReference type="ARBA" id="ARBA00010734"/>
    </source>
</evidence>
<evidence type="ECO:0000313" key="8">
    <source>
        <dbReference type="EMBL" id="KAJ6251699.1"/>
    </source>
</evidence>
<evidence type="ECO:0000256" key="1">
    <source>
        <dbReference type="ARBA" id="ARBA00004604"/>
    </source>
</evidence>